<accession>A0A5C7WG59</accession>
<keyword evidence="1" id="KW-0812">Transmembrane</keyword>
<sequence>MFCSQCGSENQPAARFCQKCGNALSSTPANATVNTQPQAAEAAIWNPNAAANWSLIFTPAFGAYLQMLNWRALGESEKAASAQNWFYVGLGMLVVYVLMGLFISDPKAADGAARGLGFLFLLVWYFSSGRAQGKYVKEKFGKTYAKKPWGKALLIGVGAIVGYFVLAVVIGLVLGAAS</sequence>
<proteinExistence type="predicted"/>
<protein>
    <submittedName>
        <fullName evidence="3">Zinc ribbon domain-containing protein</fullName>
    </submittedName>
</protein>
<comment type="caution">
    <text evidence="3">The sequence shown here is derived from an EMBL/GenBank/DDBJ whole genome shotgun (WGS) entry which is preliminary data.</text>
</comment>
<evidence type="ECO:0000259" key="2">
    <source>
        <dbReference type="Pfam" id="PF13240"/>
    </source>
</evidence>
<feature type="transmembrane region" description="Helical" evidence="1">
    <location>
        <begin position="85"/>
        <end position="103"/>
    </location>
</feature>
<name>A0A5C7WG59_AQUAC</name>
<gene>
    <name evidence="3" type="ORF">E6Q69_00730</name>
</gene>
<feature type="transmembrane region" description="Helical" evidence="1">
    <location>
        <begin position="115"/>
        <end position="131"/>
    </location>
</feature>
<feature type="transmembrane region" description="Helical" evidence="1">
    <location>
        <begin position="152"/>
        <end position="177"/>
    </location>
</feature>
<organism evidence="3 4">
    <name type="scientific">Aquipseudomonas alcaligenes</name>
    <name type="common">Pseudomonas alcaligenes</name>
    <dbReference type="NCBI Taxonomy" id="43263"/>
    <lineage>
        <taxon>Bacteria</taxon>
        <taxon>Pseudomonadati</taxon>
        <taxon>Pseudomonadota</taxon>
        <taxon>Gammaproteobacteria</taxon>
        <taxon>Pseudomonadales</taxon>
        <taxon>Pseudomonadaceae</taxon>
        <taxon>Aquipseudomonas</taxon>
    </lineage>
</organism>
<evidence type="ECO:0000313" key="4">
    <source>
        <dbReference type="Proteomes" id="UP000321110"/>
    </source>
</evidence>
<dbReference type="Pfam" id="PF13240">
    <property type="entry name" value="Zn_Ribbon_1"/>
    <property type="match status" value="1"/>
</dbReference>
<dbReference type="InterPro" id="IPR026870">
    <property type="entry name" value="Zinc_ribbon_dom"/>
</dbReference>
<keyword evidence="1" id="KW-0472">Membrane</keyword>
<keyword evidence="1" id="KW-1133">Transmembrane helix</keyword>
<feature type="domain" description="Zinc-ribbon" evidence="2">
    <location>
        <begin position="2"/>
        <end position="24"/>
    </location>
</feature>
<reference evidence="3 4" key="1">
    <citation type="submission" date="2018-09" db="EMBL/GenBank/DDBJ databases">
        <title>Metagenome Assembled Genomes from an Advanced Water Purification Facility.</title>
        <authorList>
            <person name="Stamps B.W."/>
            <person name="Spear J.R."/>
        </authorList>
    </citation>
    <scope>NUCLEOTIDE SEQUENCE [LARGE SCALE GENOMIC DNA]</scope>
    <source>
        <strain evidence="3">Bin_52_1</strain>
    </source>
</reference>
<dbReference type="AlphaFoldDB" id="A0A5C7WG59"/>
<evidence type="ECO:0000313" key="3">
    <source>
        <dbReference type="EMBL" id="TXI35792.1"/>
    </source>
</evidence>
<dbReference type="Proteomes" id="UP000321110">
    <property type="component" value="Unassembled WGS sequence"/>
</dbReference>
<dbReference type="EMBL" id="SSFO01000014">
    <property type="protein sequence ID" value="TXI35792.1"/>
    <property type="molecule type" value="Genomic_DNA"/>
</dbReference>
<evidence type="ECO:0000256" key="1">
    <source>
        <dbReference type="SAM" id="Phobius"/>
    </source>
</evidence>